<dbReference type="CDD" id="cd17321">
    <property type="entry name" value="MFS_MMR_MDR_like"/>
    <property type="match status" value="1"/>
</dbReference>
<dbReference type="InterPro" id="IPR020846">
    <property type="entry name" value="MFS_dom"/>
</dbReference>
<dbReference type="Gene3D" id="1.20.1250.20">
    <property type="entry name" value="MFS general substrate transporter like domains"/>
    <property type="match status" value="1"/>
</dbReference>
<name>A0ABS8K3Z8_9BURK</name>
<organism evidence="10 11">
    <name type="scientific">Paraburkholderia sejongensis</name>
    <dbReference type="NCBI Taxonomy" id="2886946"/>
    <lineage>
        <taxon>Bacteria</taxon>
        <taxon>Pseudomonadati</taxon>
        <taxon>Pseudomonadota</taxon>
        <taxon>Betaproteobacteria</taxon>
        <taxon>Burkholderiales</taxon>
        <taxon>Burkholderiaceae</taxon>
        <taxon>Paraburkholderia</taxon>
    </lineage>
</organism>
<feature type="transmembrane region" description="Helical" evidence="8">
    <location>
        <begin position="57"/>
        <end position="77"/>
    </location>
</feature>
<feature type="transmembrane region" description="Helical" evidence="8">
    <location>
        <begin position="310"/>
        <end position="330"/>
    </location>
</feature>
<dbReference type="EMBL" id="JAJITD010000021">
    <property type="protein sequence ID" value="MCC8396886.1"/>
    <property type="molecule type" value="Genomic_DNA"/>
</dbReference>
<comment type="similarity">
    <text evidence="2">Belongs to the major facilitator superfamily. EmrB family.</text>
</comment>
<feature type="transmembrane region" description="Helical" evidence="8">
    <location>
        <begin position="275"/>
        <end position="298"/>
    </location>
</feature>
<evidence type="ECO:0000256" key="5">
    <source>
        <dbReference type="ARBA" id="ARBA00022692"/>
    </source>
</evidence>
<dbReference type="RefSeq" id="WP_230513162.1">
    <property type="nucleotide sequence ID" value="NZ_JAJITD010000021.1"/>
</dbReference>
<dbReference type="InterPro" id="IPR004638">
    <property type="entry name" value="EmrB-like"/>
</dbReference>
<comment type="subcellular location">
    <subcellularLocation>
        <location evidence="1">Cell membrane</location>
        <topology evidence="1">Multi-pass membrane protein</topology>
    </subcellularLocation>
</comment>
<keyword evidence="4" id="KW-1003">Cell membrane</keyword>
<evidence type="ECO:0000256" key="8">
    <source>
        <dbReference type="SAM" id="Phobius"/>
    </source>
</evidence>
<feature type="transmembrane region" description="Helical" evidence="8">
    <location>
        <begin position="147"/>
        <end position="169"/>
    </location>
</feature>
<accession>A0ABS8K3Z8</accession>
<feature type="transmembrane region" description="Helical" evidence="8">
    <location>
        <begin position="339"/>
        <end position="358"/>
    </location>
</feature>
<dbReference type="NCBIfam" id="TIGR00711">
    <property type="entry name" value="efflux_EmrB"/>
    <property type="match status" value="1"/>
</dbReference>
<feature type="domain" description="Major facilitator superfamily (MFS) profile" evidence="9">
    <location>
        <begin position="19"/>
        <end position="460"/>
    </location>
</feature>
<feature type="transmembrane region" description="Helical" evidence="8">
    <location>
        <begin position="205"/>
        <end position="225"/>
    </location>
</feature>
<comment type="caution">
    <text evidence="10">The sequence shown here is derived from an EMBL/GenBank/DDBJ whole genome shotgun (WGS) entry which is preliminary data.</text>
</comment>
<keyword evidence="6 8" id="KW-1133">Transmembrane helix</keyword>
<dbReference type="Pfam" id="PF07690">
    <property type="entry name" value="MFS_1"/>
    <property type="match status" value="1"/>
</dbReference>
<evidence type="ECO:0000256" key="2">
    <source>
        <dbReference type="ARBA" id="ARBA00008537"/>
    </source>
</evidence>
<feature type="transmembrane region" description="Helical" evidence="8">
    <location>
        <begin position="231"/>
        <end position="254"/>
    </location>
</feature>
<evidence type="ECO:0000256" key="4">
    <source>
        <dbReference type="ARBA" id="ARBA00022475"/>
    </source>
</evidence>
<evidence type="ECO:0000313" key="11">
    <source>
        <dbReference type="Proteomes" id="UP001431019"/>
    </source>
</evidence>
<dbReference type="PANTHER" id="PTHR42718:SF9">
    <property type="entry name" value="MAJOR FACILITATOR SUPERFAMILY MULTIDRUG TRANSPORTER MFSC"/>
    <property type="match status" value="1"/>
</dbReference>
<reference evidence="10 11" key="1">
    <citation type="submission" date="2021-11" db="EMBL/GenBank/DDBJ databases">
        <authorList>
            <person name="Oh E.-T."/>
            <person name="Kim S.-B."/>
        </authorList>
    </citation>
    <scope>NUCLEOTIDE SEQUENCE [LARGE SCALE GENOMIC DNA]</scope>
    <source>
        <strain evidence="10 11">MMS20-SJTR3</strain>
    </source>
</reference>
<keyword evidence="3" id="KW-0813">Transport</keyword>
<evidence type="ECO:0000256" key="3">
    <source>
        <dbReference type="ARBA" id="ARBA00022448"/>
    </source>
</evidence>
<evidence type="ECO:0000313" key="10">
    <source>
        <dbReference type="EMBL" id="MCC8396886.1"/>
    </source>
</evidence>
<dbReference type="PANTHER" id="PTHR42718">
    <property type="entry name" value="MAJOR FACILITATOR SUPERFAMILY MULTIDRUG TRANSPORTER MFSC"/>
    <property type="match status" value="1"/>
</dbReference>
<dbReference type="Proteomes" id="UP001431019">
    <property type="component" value="Unassembled WGS sequence"/>
</dbReference>
<dbReference type="SUPFAM" id="SSF103473">
    <property type="entry name" value="MFS general substrate transporter"/>
    <property type="match status" value="1"/>
</dbReference>
<evidence type="ECO:0000256" key="7">
    <source>
        <dbReference type="ARBA" id="ARBA00023136"/>
    </source>
</evidence>
<dbReference type="PROSITE" id="PS50850">
    <property type="entry name" value="MFS"/>
    <property type="match status" value="1"/>
</dbReference>
<keyword evidence="5 8" id="KW-0812">Transmembrane</keyword>
<evidence type="ECO:0000256" key="1">
    <source>
        <dbReference type="ARBA" id="ARBA00004651"/>
    </source>
</evidence>
<feature type="transmembrane region" description="Helical" evidence="8">
    <location>
        <begin position="110"/>
        <end position="135"/>
    </location>
</feature>
<sequence>MNEWGLGHLNNENNCQNRVLTATSLSYVIVILDTSIVNVALEPVAASLGSDITGLQWVVNAYTLTFASLLLSGGVLGDRIGAKTVYLIGLLVFACSSALCGFAPNLQILVAARILQGVGAALLVPCSLTLINSAFPVAQQRASAIGVWAGCGGVAMAAGPLAGGLLIHLLGWRSIFLVNVPIALIGAWLTTRIESARPAASDRPLDLAGQVLAIVALGASVAVLIEGAKLGWHALAIRAGVVTAIAAWIAFVLVEATRQQPMLPLSFFRSPAFSASAFASMISGLVFYGLFFLLSLYFQSARGWPPLQTGLAFLPLTVMVTIGSFASGALNKAYGAHRLVCGGFLLYALGFAGLLALADNAPYWRIALCFPAVGFGAGVITPAATAALMAVVDKARAGVAAGVLNASRQTGSAFGVAIFGALMSTIQPLDAGVRVAVYLAIGLSLLAALLWSLASVLATRHARGTA</sequence>
<evidence type="ECO:0000256" key="6">
    <source>
        <dbReference type="ARBA" id="ARBA00022989"/>
    </source>
</evidence>
<dbReference type="Gene3D" id="1.20.1720.10">
    <property type="entry name" value="Multidrug resistance protein D"/>
    <property type="match status" value="1"/>
</dbReference>
<gene>
    <name evidence="10" type="ORF">LJ656_30365</name>
</gene>
<evidence type="ECO:0000259" key="9">
    <source>
        <dbReference type="PROSITE" id="PS50850"/>
    </source>
</evidence>
<feature type="transmembrane region" description="Helical" evidence="8">
    <location>
        <begin position="412"/>
        <end position="429"/>
    </location>
</feature>
<feature type="transmembrane region" description="Helical" evidence="8">
    <location>
        <begin position="84"/>
        <end position="104"/>
    </location>
</feature>
<dbReference type="InterPro" id="IPR036259">
    <property type="entry name" value="MFS_trans_sf"/>
</dbReference>
<proteinExistence type="inferred from homology"/>
<feature type="transmembrane region" description="Helical" evidence="8">
    <location>
        <begin position="364"/>
        <end position="391"/>
    </location>
</feature>
<feature type="transmembrane region" description="Helical" evidence="8">
    <location>
        <begin position="435"/>
        <end position="458"/>
    </location>
</feature>
<dbReference type="InterPro" id="IPR011701">
    <property type="entry name" value="MFS"/>
</dbReference>
<protein>
    <submittedName>
        <fullName evidence="10">MFS transporter</fullName>
    </submittedName>
</protein>
<keyword evidence="7 8" id="KW-0472">Membrane</keyword>
<feature type="transmembrane region" description="Helical" evidence="8">
    <location>
        <begin position="175"/>
        <end position="193"/>
    </location>
</feature>
<keyword evidence="11" id="KW-1185">Reference proteome</keyword>